<reference evidence="2" key="1">
    <citation type="submission" date="2017-02" db="EMBL/GenBank/DDBJ databases">
        <title>Delineation of Paenibacillus larvae strains originating from foulbrood outbreaks.</title>
        <authorList>
            <person name="Beims H."/>
            <person name="Bunk B."/>
            <person name="Sproeer C."/>
            <person name="Mohr K.I."/>
            <person name="Pradella S."/>
            <person name="Guenther G."/>
            <person name="Rohde M."/>
            <person name="von der Ohe W."/>
            <person name="Steinert M."/>
        </authorList>
    </citation>
    <scope>NUCLEOTIDE SEQUENCE [LARGE SCALE GENOMIC DNA]</scope>
    <source>
        <strain evidence="2">Eric_III</strain>
    </source>
</reference>
<dbReference type="Proteomes" id="UP000239833">
    <property type="component" value="Chromosome"/>
</dbReference>
<proteinExistence type="predicted"/>
<organism evidence="1 2">
    <name type="scientific">Paenibacillus larvae subsp. larvae</name>
    <dbReference type="NCBI Taxonomy" id="147375"/>
    <lineage>
        <taxon>Bacteria</taxon>
        <taxon>Bacillati</taxon>
        <taxon>Bacillota</taxon>
        <taxon>Bacilli</taxon>
        <taxon>Bacillales</taxon>
        <taxon>Paenibacillaceae</taxon>
        <taxon>Paenibacillus</taxon>
    </lineage>
</organism>
<dbReference type="STRING" id="147375.BXP28_02385"/>
<protein>
    <submittedName>
        <fullName evidence="1">Uncharacterized protein</fullName>
    </submittedName>
</protein>
<accession>A0A2L1UFS7</accession>
<dbReference type="RefSeq" id="WP_230460700.1">
    <property type="nucleotide sequence ID" value="NZ_CP019655.1"/>
</dbReference>
<evidence type="ECO:0000313" key="2">
    <source>
        <dbReference type="Proteomes" id="UP000239833"/>
    </source>
</evidence>
<dbReference type="EMBL" id="CP019655">
    <property type="protein sequence ID" value="AVF27043.1"/>
    <property type="molecule type" value="Genomic_DNA"/>
</dbReference>
<evidence type="ECO:0000313" key="1">
    <source>
        <dbReference type="EMBL" id="AVF27043.1"/>
    </source>
</evidence>
<dbReference type="AlphaFoldDB" id="A0A2L1UFS7"/>
<sequence length="109" mass="12738">MNPHYLQDPDDRFLSMLQPNYPLCRDDLIWMMDFIKKRVAEGDPRLLDLPTPRLFQNFHAFCELAMMIIHNRGKVDQEADLWLKSRLAEAACGLFRLPEPPTKLNPPTS</sequence>
<name>A0A2L1UFS7_9BACL</name>
<dbReference type="GeneID" id="64219556"/>
<gene>
    <name evidence="1" type="ORF">ERICIII_02912</name>
</gene>